<dbReference type="PANTHER" id="PTHR31302">
    <property type="entry name" value="TRANSMEMBRANE PROTEIN WITH METALLOPHOSPHOESTERASE DOMAIN-RELATED"/>
    <property type="match status" value="1"/>
</dbReference>
<sequence>MIRILLFGAFLALVSWLLHRRLTRSLGLGPRGTRATGAALVVAWLFALVGLGSGEVFDPAWARVPGWVGWVWLAVLLYLALGLLLVAAGAGVARLVTTSPFGRRRVAPHETDQSRRRVLRGATAAVVLASFAAVGFGVAAAATPRIRRVRVPLRRLPAEFAGTRIALVTDLHVGPARGVGFTGKVAAAVAAERPDLILFGGDLVDGTVAMVGADLAPLAELTASLGVYGVSGNHEFYAGDGGRWLDLWDRLGIHTLRNARVELRRGDAVIDLAGIHDATSPAPFEPDLGAALAGRDPDRFVLLLAHEPKQAIEADDLGVDLQLSGHTHGGQMWPLGYLVPLQQPSVTGLDRIGGTVLYTSMGTGAWGPPVRVGAPPEITVIELVQA</sequence>
<keyword evidence="1" id="KW-0479">Metal-binding</keyword>
<feature type="transmembrane region" description="Helical" evidence="3">
    <location>
        <begin position="69"/>
        <end position="93"/>
    </location>
</feature>
<keyword evidence="3" id="KW-0812">Transmembrane</keyword>
<protein>
    <submittedName>
        <fullName evidence="5">Metallophosphoesterase</fullName>
    </submittedName>
</protein>
<keyword evidence="3" id="KW-0472">Membrane</keyword>
<organism evidence="5 6">
    <name type="scientific">Rhodococcus kronopolitis</name>
    <dbReference type="NCBI Taxonomy" id="1460226"/>
    <lineage>
        <taxon>Bacteria</taxon>
        <taxon>Bacillati</taxon>
        <taxon>Actinomycetota</taxon>
        <taxon>Actinomycetes</taxon>
        <taxon>Mycobacteriales</taxon>
        <taxon>Nocardiaceae</taxon>
        <taxon>Rhodococcus</taxon>
    </lineage>
</organism>
<dbReference type="Pfam" id="PF00149">
    <property type="entry name" value="Metallophos"/>
    <property type="match status" value="1"/>
</dbReference>
<dbReference type="RefSeq" id="WP_378417599.1">
    <property type="nucleotide sequence ID" value="NZ_JBHSFO010000005.1"/>
</dbReference>
<keyword evidence="2" id="KW-0378">Hydrolase</keyword>
<dbReference type="EMBL" id="JBHSFO010000005">
    <property type="protein sequence ID" value="MFC4604645.1"/>
    <property type="molecule type" value="Genomic_DNA"/>
</dbReference>
<proteinExistence type="predicted"/>
<evidence type="ECO:0000256" key="1">
    <source>
        <dbReference type="ARBA" id="ARBA00022723"/>
    </source>
</evidence>
<evidence type="ECO:0000313" key="6">
    <source>
        <dbReference type="Proteomes" id="UP001595914"/>
    </source>
</evidence>
<dbReference type="Proteomes" id="UP001595914">
    <property type="component" value="Unassembled WGS sequence"/>
</dbReference>
<evidence type="ECO:0000313" key="5">
    <source>
        <dbReference type="EMBL" id="MFC4604645.1"/>
    </source>
</evidence>
<dbReference type="CDD" id="cd07385">
    <property type="entry name" value="MPP_YkuE_C"/>
    <property type="match status" value="1"/>
</dbReference>
<accession>A0ABV9FUH2</accession>
<dbReference type="InterPro" id="IPR051158">
    <property type="entry name" value="Metallophosphoesterase_sf"/>
</dbReference>
<dbReference type="Gene3D" id="3.60.21.10">
    <property type="match status" value="1"/>
</dbReference>
<dbReference type="InterPro" id="IPR029052">
    <property type="entry name" value="Metallo-depent_PP-like"/>
</dbReference>
<keyword evidence="6" id="KW-1185">Reference proteome</keyword>
<feature type="transmembrane region" description="Helical" evidence="3">
    <location>
        <begin position="122"/>
        <end position="142"/>
    </location>
</feature>
<evidence type="ECO:0000256" key="3">
    <source>
        <dbReference type="SAM" id="Phobius"/>
    </source>
</evidence>
<feature type="domain" description="Calcineurin-like phosphoesterase" evidence="4">
    <location>
        <begin position="164"/>
        <end position="329"/>
    </location>
</feature>
<evidence type="ECO:0000259" key="4">
    <source>
        <dbReference type="Pfam" id="PF00149"/>
    </source>
</evidence>
<dbReference type="PANTHER" id="PTHR31302:SF31">
    <property type="entry name" value="PHOSPHODIESTERASE YAEI"/>
    <property type="match status" value="1"/>
</dbReference>
<reference evidence="6" key="1">
    <citation type="journal article" date="2019" name="Int. J. Syst. Evol. Microbiol.">
        <title>The Global Catalogue of Microorganisms (GCM) 10K type strain sequencing project: providing services to taxonomists for standard genome sequencing and annotation.</title>
        <authorList>
            <consortium name="The Broad Institute Genomics Platform"/>
            <consortium name="The Broad Institute Genome Sequencing Center for Infectious Disease"/>
            <person name="Wu L."/>
            <person name="Ma J."/>
        </authorList>
    </citation>
    <scope>NUCLEOTIDE SEQUENCE [LARGE SCALE GENOMIC DNA]</scope>
    <source>
        <strain evidence="6">CCUG 54520</strain>
    </source>
</reference>
<comment type="caution">
    <text evidence="5">The sequence shown here is derived from an EMBL/GenBank/DDBJ whole genome shotgun (WGS) entry which is preliminary data.</text>
</comment>
<keyword evidence="3" id="KW-1133">Transmembrane helix</keyword>
<evidence type="ECO:0000256" key="2">
    <source>
        <dbReference type="ARBA" id="ARBA00022801"/>
    </source>
</evidence>
<dbReference type="SUPFAM" id="SSF56300">
    <property type="entry name" value="Metallo-dependent phosphatases"/>
    <property type="match status" value="1"/>
</dbReference>
<dbReference type="InterPro" id="IPR004843">
    <property type="entry name" value="Calcineurin-like_PHP"/>
</dbReference>
<name>A0ABV9FUH2_9NOCA</name>
<gene>
    <name evidence="5" type="ORF">ACFO6S_13190</name>
</gene>
<feature type="transmembrane region" description="Helical" evidence="3">
    <location>
        <begin position="36"/>
        <end position="57"/>
    </location>
</feature>